<dbReference type="InterPro" id="IPR024858">
    <property type="entry name" value="GOLGA"/>
</dbReference>
<dbReference type="GO" id="GO:0000137">
    <property type="term" value="C:Golgi cis cisterna"/>
    <property type="evidence" value="ECO:0007669"/>
    <property type="project" value="TreeGrafter"/>
</dbReference>
<evidence type="ECO:0000313" key="5">
    <source>
        <dbReference type="Proteomes" id="UP000299102"/>
    </source>
</evidence>
<dbReference type="EMBL" id="BGZK01005694">
    <property type="protein sequence ID" value="GBP15082.1"/>
    <property type="molecule type" value="Genomic_DNA"/>
</dbReference>
<dbReference type="GO" id="GO:0032580">
    <property type="term" value="C:Golgi cisterna membrane"/>
    <property type="evidence" value="ECO:0007669"/>
    <property type="project" value="TreeGrafter"/>
</dbReference>
<dbReference type="PANTHER" id="PTHR10881:SF46">
    <property type="entry name" value="GOLGIN SUBFAMILY A MEMBER 2"/>
    <property type="match status" value="1"/>
</dbReference>
<evidence type="ECO:0000256" key="1">
    <source>
        <dbReference type="ARBA" id="ARBA00023054"/>
    </source>
</evidence>
<keyword evidence="1 2" id="KW-0175">Coiled coil</keyword>
<dbReference type="AlphaFoldDB" id="A0A4C1TKP9"/>
<dbReference type="Pfam" id="PF15070">
    <property type="entry name" value="GOLGA2L5"/>
    <property type="match status" value="1"/>
</dbReference>
<dbReference type="GO" id="GO:0005801">
    <property type="term" value="C:cis-Golgi network"/>
    <property type="evidence" value="ECO:0007669"/>
    <property type="project" value="TreeGrafter"/>
</dbReference>
<sequence length="272" mass="31885">MWNLKQLDELETRFVQLTNDKAELMNRLDAEQFANREMQTNYNAMEERLRTFDERFKFKDEEMIRLSHENEELKKKLEHSHSISKNIIKIVITSKTIYDGDNHTNAEQQNCEPAHTHTNEPELCVEATEQNSPGPTNRFTTMTQCADLTEEKQRLEHLVMQLQSETETIGEYIALYQTQRRILKQREYERPAQTAMLQAEREQMRERLTMLNNLVSSLGMKMPQNQELNQHINEALAQNIALNVTNLHNESSEHSFTDSSMDSVATQILQQI</sequence>
<evidence type="ECO:0000256" key="2">
    <source>
        <dbReference type="SAM" id="Coils"/>
    </source>
</evidence>
<evidence type="ECO:0000259" key="3">
    <source>
        <dbReference type="Pfam" id="PF15070"/>
    </source>
</evidence>
<keyword evidence="5" id="KW-1185">Reference proteome</keyword>
<dbReference type="STRING" id="151549.A0A4C1TKP9"/>
<protein>
    <submittedName>
        <fullName evidence="4">Golgin subfamily A member 2</fullName>
    </submittedName>
</protein>
<dbReference type="InterPro" id="IPR043976">
    <property type="entry name" value="GOLGA_cons_dom"/>
</dbReference>
<reference evidence="4 5" key="1">
    <citation type="journal article" date="2019" name="Commun. Biol.">
        <title>The bagworm genome reveals a unique fibroin gene that provides high tensile strength.</title>
        <authorList>
            <person name="Kono N."/>
            <person name="Nakamura H."/>
            <person name="Ohtoshi R."/>
            <person name="Tomita M."/>
            <person name="Numata K."/>
            <person name="Arakawa K."/>
        </authorList>
    </citation>
    <scope>NUCLEOTIDE SEQUENCE [LARGE SCALE GENOMIC DNA]</scope>
</reference>
<feature type="coiled-coil region" evidence="2">
    <location>
        <begin position="7"/>
        <end position="76"/>
    </location>
</feature>
<dbReference type="PANTHER" id="PTHR10881">
    <property type="entry name" value="GOLGIN SUBFAMILY A MEMBER-RELATED"/>
    <property type="match status" value="1"/>
</dbReference>
<name>A0A4C1TKP9_EUMVA</name>
<dbReference type="Proteomes" id="UP000299102">
    <property type="component" value="Unassembled WGS sequence"/>
</dbReference>
<comment type="caution">
    <text evidence="4">The sequence shown here is derived from an EMBL/GenBank/DDBJ whole genome shotgun (WGS) entry which is preliminary data.</text>
</comment>
<organism evidence="4 5">
    <name type="scientific">Eumeta variegata</name>
    <name type="common">Bagworm moth</name>
    <name type="synonym">Eumeta japonica</name>
    <dbReference type="NCBI Taxonomy" id="151549"/>
    <lineage>
        <taxon>Eukaryota</taxon>
        <taxon>Metazoa</taxon>
        <taxon>Ecdysozoa</taxon>
        <taxon>Arthropoda</taxon>
        <taxon>Hexapoda</taxon>
        <taxon>Insecta</taxon>
        <taxon>Pterygota</taxon>
        <taxon>Neoptera</taxon>
        <taxon>Endopterygota</taxon>
        <taxon>Lepidoptera</taxon>
        <taxon>Glossata</taxon>
        <taxon>Ditrysia</taxon>
        <taxon>Tineoidea</taxon>
        <taxon>Psychidae</taxon>
        <taxon>Oiketicinae</taxon>
        <taxon>Eumeta</taxon>
    </lineage>
</organism>
<accession>A0A4C1TKP9</accession>
<proteinExistence type="predicted"/>
<evidence type="ECO:0000313" key="4">
    <source>
        <dbReference type="EMBL" id="GBP15082.1"/>
    </source>
</evidence>
<gene>
    <name evidence="4" type="primary">GOLGA2</name>
    <name evidence="4" type="ORF">EVAR_73745_1</name>
</gene>
<dbReference type="GO" id="GO:0007030">
    <property type="term" value="P:Golgi organization"/>
    <property type="evidence" value="ECO:0007669"/>
    <property type="project" value="TreeGrafter"/>
</dbReference>
<dbReference type="OrthoDB" id="5978643at2759"/>
<feature type="domain" description="Golgin subfamily A conserved" evidence="3">
    <location>
        <begin position="64"/>
        <end position="218"/>
    </location>
</feature>